<comment type="similarity">
    <text evidence="1">Belongs to the peptidase A31 family.</text>
</comment>
<dbReference type="CDD" id="cd00518">
    <property type="entry name" value="H2MP"/>
    <property type="match status" value="1"/>
</dbReference>
<protein>
    <submittedName>
        <fullName evidence="5">Hydrogenase maturation protease</fullName>
    </submittedName>
</protein>
<dbReference type="GO" id="GO:0008047">
    <property type="term" value="F:enzyme activator activity"/>
    <property type="evidence" value="ECO:0007669"/>
    <property type="project" value="InterPro"/>
</dbReference>
<evidence type="ECO:0000256" key="2">
    <source>
        <dbReference type="ARBA" id="ARBA00022670"/>
    </source>
</evidence>
<evidence type="ECO:0000256" key="3">
    <source>
        <dbReference type="ARBA" id="ARBA00022750"/>
    </source>
</evidence>
<proteinExistence type="inferred from homology"/>
<evidence type="ECO:0000256" key="4">
    <source>
        <dbReference type="ARBA" id="ARBA00022801"/>
    </source>
</evidence>
<keyword evidence="3" id="KW-0064">Aspartyl protease</keyword>
<keyword evidence="2 5" id="KW-0645">Protease</keyword>
<dbReference type="RefSeq" id="WP_075032627.1">
    <property type="nucleotide sequence ID" value="NZ_FONR01000027.1"/>
</dbReference>
<evidence type="ECO:0000313" key="6">
    <source>
        <dbReference type="Proteomes" id="UP000181942"/>
    </source>
</evidence>
<reference evidence="5 6" key="1">
    <citation type="submission" date="2016-10" db="EMBL/GenBank/DDBJ databases">
        <authorList>
            <person name="de Groot N.N."/>
        </authorList>
    </citation>
    <scope>NUCLEOTIDE SEQUENCE [LARGE SCALE GENOMIC DNA]</scope>
    <source>
        <strain evidence="5 6">OK461</strain>
    </source>
</reference>
<dbReference type="GO" id="GO:0004190">
    <property type="term" value="F:aspartic-type endopeptidase activity"/>
    <property type="evidence" value="ECO:0007669"/>
    <property type="project" value="UniProtKB-KW"/>
</dbReference>
<name>A0A1I2U9D4_9ACTN</name>
<sequence length="168" mass="17186">MTGRVVVIGVGNPLRGDDGAGPAVVEALRGRVPEDIVLAVSDGEPGRMLELWRGADTAVVVEALHLRPARPGGLHTLTATEAASRGTGTASTHALGLGECLALAEALDLLPRKVVVHAVEVAAVELGTGLSDPVRSALPELIERTSASVLEAREGNHQRQPSGGAPLP</sequence>
<evidence type="ECO:0000313" key="5">
    <source>
        <dbReference type="EMBL" id="SFG73774.1"/>
    </source>
</evidence>
<dbReference type="Proteomes" id="UP000181942">
    <property type="component" value="Unassembled WGS sequence"/>
</dbReference>
<dbReference type="OrthoDB" id="164170at2"/>
<dbReference type="Pfam" id="PF01750">
    <property type="entry name" value="HycI"/>
    <property type="match status" value="1"/>
</dbReference>
<dbReference type="InterPro" id="IPR023430">
    <property type="entry name" value="Pept_HybD-like_dom_sf"/>
</dbReference>
<organism evidence="5 6">
    <name type="scientific">Streptomyces mirabilis</name>
    <dbReference type="NCBI Taxonomy" id="68239"/>
    <lineage>
        <taxon>Bacteria</taxon>
        <taxon>Bacillati</taxon>
        <taxon>Actinomycetota</taxon>
        <taxon>Actinomycetes</taxon>
        <taxon>Kitasatosporales</taxon>
        <taxon>Streptomycetaceae</taxon>
        <taxon>Streptomyces</taxon>
    </lineage>
</organism>
<dbReference type="AlphaFoldDB" id="A0A1I2U9D4"/>
<dbReference type="SUPFAM" id="SSF53163">
    <property type="entry name" value="HybD-like"/>
    <property type="match status" value="1"/>
</dbReference>
<dbReference type="Gene3D" id="3.40.50.1450">
    <property type="entry name" value="HybD-like"/>
    <property type="match status" value="1"/>
</dbReference>
<dbReference type="GO" id="GO:0016485">
    <property type="term" value="P:protein processing"/>
    <property type="evidence" value="ECO:0007669"/>
    <property type="project" value="TreeGrafter"/>
</dbReference>
<accession>A0A1I2U9D4</accession>
<dbReference type="InterPro" id="IPR000671">
    <property type="entry name" value="Peptidase_A31"/>
</dbReference>
<dbReference type="NCBIfam" id="TIGR00072">
    <property type="entry name" value="hydrog_prot"/>
    <property type="match status" value="1"/>
</dbReference>
<dbReference type="PANTHER" id="PTHR30302">
    <property type="entry name" value="HYDROGENASE 1 MATURATION PROTEASE"/>
    <property type="match status" value="1"/>
</dbReference>
<dbReference type="EMBL" id="FONR01000027">
    <property type="protein sequence ID" value="SFG73774.1"/>
    <property type="molecule type" value="Genomic_DNA"/>
</dbReference>
<dbReference type="PRINTS" id="PR00446">
    <property type="entry name" value="HYDRGNUPTAKE"/>
</dbReference>
<gene>
    <name evidence="5" type="ORF">SAMN02787118_12753</name>
</gene>
<dbReference type="PANTHER" id="PTHR30302:SF1">
    <property type="entry name" value="HYDROGENASE 2 MATURATION PROTEASE"/>
    <property type="match status" value="1"/>
</dbReference>
<evidence type="ECO:0000256" key="1">
    <source>
        <dbReference type="ARBA" id="ARBA00006814"/>
    </source>
</evidence>
<keyword evidence="4" id="KW-0378">Hydrolase</keyword>